<dbReference type="EMBL" id="CALOZG010000005">
    <property type="protein sequence ID" value="CAH4028163.1"/>
    <property type="molecule type" value="Genomic_DNA"/>
</dbReference>
<organism evidence="1 2">
    <name type="scientific">Pieris brassicae</name>
    <name type="common">White butterfly</name>
    <name type="synonym">Large white butterfly</name>
    <dbReference type="NCBI Taxonomy" id="7116"/>
    <lineage>
        <taxon>Eukaryota</taxon>
        <taxon>Metazoa</taxon>
        <taxon>Ecdysozoa</taxon>
        <taxon>Arthropoda</taxon>
        <taxon>Hexapoda</taxon>
        <taxon>Insecta</taxon>
        <taxon>Pterygota</taxon>
        <taxon>Neoptera</taxon>
        <taxon>Endopterygota</taxon>
        <taxon>Lepidoptera</taxon>
        <taxon>Glossata</taxon>
        <taxon>Ditrysia</taxon>
        <taxon>Papilionoidea</taxon>
        <taxon>Pieridae</taxon>
        <taxon>Pierinae</taxon>
        <taxon>Pieris</taxon>
    </lineage>
</organism>
<protein>
    <submittedName>
        <fullName evidence="1">Uncharacterized protein</fullName>
    </submittedName>
</protein>
<comment type="caution">
    <text evidence="1">The sequence shown here is derived from an EMBL/GenBank/DDBJ whole genome shotgun (WGS) entry which is preliminary data.</text>
</comment>
<keyword evidence="2" id="KW-1185">Reference proteome</keyword>
<dbReference type="AlphaFoldDB" id="A0A9P0XB33"/>
<sequence length="71" mass="8827">MLMKPLERRELEENGIRSTEDQQRYANLSRLVQHYCWKGYDHHINEVRLEIEQNSLKYESRYLFKKVKQQE</sequence>
<proteinExistence type="predicted"/>
<evidence type="ECO:0000313" key="1">
    <source>
        <dbReference type="EMBL" id="CAH4028163.1"/>
    </source>
</evidence>
<name>A0A9P0XB33_PIEBR</name>
<reference evidence="1" key="1">
    <citation type="submission" date="2022-05" db="EMBL/GenBank/DDBJ databases">
        <authorList>
            <person name="Okamura Y."/>
        </authorList>
    </citation>
    <scope>NUCLEOTIDE SEQUENCE</scope>
</reference>
<gene>
    <name evidence="1" type="ORF">PIBRA_LOCUS5113</name>
</gene>
<dbReference type="Proteomes" id="UP001152562">
    <property type="component" value="Unassembled WGS sequence"/>
</dbReference>
<accession>A0A9P0XB33</accession>
<evidence type="ECO:0000313" key="2">
    <source>
        <dbReference type="Proteomes" id="UP001152562"/>
    </source>
</evidence>